<dbReference type="GO" id="GO:0009401">
    <property type="term" value="P:phosphoenolpyruvate-dependent sugar phosphotransferase system"/>
    <property type="evidence" value="ECO:0007669"/>
    <property type="project" value="UniProtKB-KW"/>
</dbReference>
<evidence type="ECO:0000313" key="6">
    <source>
        <dbReference type="Proteomes" id="UP000183028"/>
    </source>
</evidence>
<dbReference type="PRINTS" id="PR00107">
    <property type="entry name" value="PHOSPHOCPHPR"/>
</dbReference>
<evidence type="ECO:0000259" key="4">
    <source>
        <dbReference type="PROSITE" id="PS51350"/>
    </source>
</evidence>
<dbReference type="OrthoDB" id="9809047at2"/>
<dbReference type="PANTHER" id="PTHR33705">
    <property type="entry name" value="PHOSPHOCARRIER PROTEIN HPR"/>
    <property type="match status" value="1"/>
</dbReference>
<dbReference type="PANTHER" id="PTHR33705:SF2">
    <property type="entry name" value="PHOSPHOCARRIER PROTEIN NPR"/>
    <property type="match status" value="1"/>
</dbReference>
<organism evidence="5 6">
    <name type="scientific">Sharpea azabuensis</name>
    <dbReference type="NCBI Taxonomy" id="322505"/>
    <lineage>
        <taxon>Bacteria</taxon>
        <taxon>Bacillati</taxon>
        <taxon>Bacillota</taxon>
        <taxon>Erysipelotrichia</taxon>
        <taxon>Erysipelotrichales</taxon>
        <taxon>Coprobacillaceae</taxon>
        <taxon>Sharpea</taxon>
    </lineage>
</organism>
<evidence type="ECO:0000256" key="1">
    <source>
        <dbReference type="ARBA" id="ARBA00004496"/>
    </source>
</evidence>
<keyword evidence="2" id="KW-0963">Cytoplasm</keyword>
<protein>
    <submittedName>
        <fullName evidence="5">Phosphocarrier protein</fullName>
    </submittedName>
</protein>
<dbReference type="CDD" id="cd00367">
    <property type="entry name" value="PTS-HPr_like"/>
    <property type="match status" value="1"/>
</dbReference>
<dbReference type="RefSeq" id="WP_033163677.1">
    <property type="nucleotide sequence ID" value="NZ_CACVPP010000029.1"/>
</dbReference>
<gene>
    <name evidence="5" type="ORF">SAMN04487834_103917</name>
</gene>
<dbReference type="PROSITE" id="PS51350">
    <property type="entry name" value="PTS_HPR_DOM"/>
    <property type="match status" value="1"/>
</dbReference>
<dbReference type="eggNOG" id="COG1925">
    <property type="taxonomic scope" value="Bacteria"/>
</dbReference>
<dbReference type="NCBIfam" id="TIGR01003">
    <property type="entry name" value="PTS_HPr_family"/>
    <property type="match status" value="1"/>
</dbReference>
<reference evidence="6" key="1">
    <citation type="submission" date="2016-10" db="EMBL/GenBank/DDBJ databases">
        <authorList>
            <person name="Varghese N."/>
            <person name="Submissions S."/>
        </authorList>
    </citation>
    <scope>NUCLEOTIDE SEQUENCE [LARGE SCALE GENOMIC DNA]</scope>
    <source>
        <strain evidence="6">DSM 20406</strain>
    </source>
</reference>
<dbReference type="GeneID" id="54121065"/>
<sequence length="85" mass="9317">MKEFTYTIQDPQGMHARPAGKIAAIAQSYPGRVTLWKGEEGVDVKKLLPLIGTNLKQGDTVIIRVEGENEEQAASSMEAAFKENI</sequence>
<dbReference type="EMBL" id="FNYK01000039">
    <property type="protein sequence ID" value="SEI96068.1"/>
    <property type="molecule type" value="Genomic_DNA"/>
</dbReference>
<dbReference type="AlphaFoldDB" id="A0A1H6UUY1"/>
<dbReference type="GO" id="GO:0005737">
    <property type="term" value="C:cytoplasm"/>
    <property type="evidence" value="ECO:0007669"/>
    <property type="project" value="UniProtKB-SubCell"/>
</dbReference>
<dbReference type="Pfam" id="PF00381">
    <property type="entry name" value="PTS-HPr"/>
    <property type="match status" value="1"/>
</dbReference>
<dbReference type="InterPro" id="IPR035895">
    <property type="entry name" value="HPr-like_sf"/>
</dbReference>
<dbReference type="STRING" id="322505.SAMN04487836_11314"/>
<proteinExistence type="predicted"/>
<keyword evidence="6" id="KW-1185">Reference proteome</keyword>
<dbReference type="SUPFAM" id="SSF55594">
    <property type="entry name" value="HPr-like"/>
    <property type="match status" value="1"/>
</dbReference>
<evidence type="ECO:0000256" key="3">
    <source>
        <dbReference type="ARBA" id="ARBA00022683"/>
    </source>
</evidence>
<keyword evidence="3" id="KW-0598">Phosphotransferase system</keyword>
<name>A0A1H6UUY1_9FIRM</name>
<dbReference type="Gene3D" id="3.30.1340.10">
    <property type="entry name" value="HPr-like"/>
    <property type="match status" value="1"/>
</dbReference>
<feature type="domain" description="HPr" evidence="4">
    <location>
        <begin position="1"/>
        <end position="85"/>
    </location>
</feature>
<dbReference type="InterPro" id="IPR050399">
    <property type="entry name" value="HPr"/>
</dbReference>
<evidence type="ECO:0000313" key="5">
    <source>
        <dbReference type="EMBL" id="SEI96068.1"/>
    </source>
</evidence>
<comment type="subcellular location">
    <subcellularLocation>
        <location evidence="1">Cytoplasm</location>
    </subcellularLocation>
</comment>
<accession>A0A1H6UUY1</accession>
<dbReference type="InterPro" id="IPR000032">
    <property type="entry name" value="HPr-like"/>
</dbReference>
<dbReference type="Proteomes" id="UP000183028">
    <property type="component" value="Unassembled WGS sequence"/>
</dbReference>
<evidence type="ECO:0000256" key="2">
    <source>
        <dbReference type="ARBA" id="ARBA00022490"/>
    </source>
</evidence>